<keyword evidence="2" id="KW-0808">Transferase</keyword>
<organism evidence="2 3">
    <name type="scientific">Thermodesulforhabdus norvegica</name>
    <dbReference type="NCBI Taxonomy" id="39841"/>
    <lineage>
        <taxon>Bacteria</taxon>
        <taxon>Pseudomonadati</taxon>
        <taxon>Thermodesulfobacteriota</taxon>
        <taxon>Syntrophobacteria</taxon>
        <taxon>Syntrophobacterales</taxon>
        <taxon>Thermodesulforhabdaceae</taxon>
        <taxon>Thermodesulforhabdus</taxon>
    </lineage>
</organism>
<dbReference type="Proteomes" id="UP000199611">
    <property type="component" value="Unassembled WGS sequence"/>
</dbReference>
<dbReference type="STRING" id="39841.SAMN05660836_00022"/>
<evidence type="ECO:0000256" key="1">
    <source>
        <dbReference type="SAM" id="MobiDB-lite"/>
    </source>
</evidence>
<dbReference type="GO" id="GO:0016740">
    <property type="term" value="F:transferase activity"/>
    <property type="evidence" value="ECO:0007669"/>
    <property type="project" value="UniProtKB-KW"/>
</dbReference>
<keyword evidence="3" id="KW-1185">Reference proteome</keyword>
<gene>
    <name evidence="2" type="ORF">SAMN05660836_00022</name>
</gene>
<evidence type="ECO:0000313" key="2">
    <source>
        <dbReference type="EMBL" id="SFM39084.1"/>
    </source>
</evidence>
<dbReference type="SUPFAM" id="SSF53756">
    <property type="entry name" value="UDP-Glycosyltransferase/glycogen phosphorylase"/>
    <property type="match status" value="1"/>
</dbReference>
<dbReference type="OrthoDB" id="9802525at2"/>
<dbReference type="AlphaFoldDB" id="A0A1I4QGE5"/>
<protein>
    <submittedName>
        <fullName evidence="2">Glycosyltransferase involved in cell wall bisynthesis</fullName>
    </submittedName>
</protein>
<sequence length="425" mass="46829">MVESSKANYLKTFGEDMKIVYLSRSVIPSRAANSINVMKMCHAMASLGHDVTLLGHFKTDEIKACSFYGVTPIFRSLSIPSISGHATDGPYIFGSWIRALELKPDLAYGRSLETCLLTALSGIPTLFEAHKFPKTVLANFCARLLFRLPAFVGLVVITKKLAELFVRQGFLDPPRILVAPSGACHHESNNSSRSKILEMIPPEARNFDLQVGYTGHLYPGKGMEIISQLAPLAPWAYFHIIGGRDEDVSFWKARIGRLPNVHFYGFVPPSLAPAFREIFEVALAPYQKKVRNSGTGIDTGDNISPLKVIEYMSAGLPVMASNLESIGEIIRHGETGFLIPPDDIDAWLRCLKHLRDNPEERKKIGLRARSVFLESYTWDARARKILSFVQAYLPAASASSTRNSISDGSGGARPNSSRAILSSSE</sequence>
<reference evidence="2 3" key="1">
    <citation type="submission" date="2016-10" db="EMBL/GenBank/DDBJ databases">
        <authorList>
            <person name="de Groot N.N."/>
        </authorList>
    </citation>
    <scope>NUCLEOTIDE SEQUENCE [LARGE SCALE GENOMIC DNA]</scope>
    <source>
        <strain evidence="2 3">DSM 9990</strain>
    </source>
</reference>
<name>A0A1I4QGE5_9BACT</name>
<dbReference type="Pfam" id="PF13692">
    <property type="entry name" value="Glyco_trans_1_4"/>
    <property type="match status" value="1"/>
</dbReference>
<feature type="compositionally biased region" description="Polar residues" evidence="1">
    <location>
        <begin position="414"/>
        <end position="425"/>
    </location>
</feature>
<evidence type="ECO:0000313" key="3">
    <source>
        <dbReference type="Proteomes" id="UP000199611"/>
    </source>
</evidence>
<proteinExistence type="predicted"/>
<dbReference type="EMBL" id="FOUU01000001">
    <property type="protein sequence ID" value="SFM39084.1"/>
    <property type="molecule type" value="Genomic_DNA"/>
</dbReference>
<feature type="region of interest" description="Disordered" evidence="1">
    <location>
        <begin position="400"/>
        <end position="425"/>
    </location>
</feature>
<dbReference type="PANTHER" id="PTHR12526">
    <property type="entry name" value="GLYCOSYLTRANSFERASE"/>
    <property type="match status" value="1"/>
</dbReference>
<accession>A0A1I4QGE5</accession>
<dbReference type="RefSeq" id="WP_093392454.1">
    <property type="nucleotide sequence ID" value="NZ_FOUU01000001.1"/>
</dbReference>
<dbReference type="Gene3D" id="3.40.50.2000">
    <property type="entry name" value="Glycogen Phosphorylase B"/>
    <property type="match status" value="1"/>
</dbReference>